<gene>
    <name evidence="4" type="primary">T14A16.2</name>
    <name evidence="5" type="ordered locus">At4g07600</name>
</gene>
<dbReference type="PANTHER" id="PTHR24559:SF444">
    <property type="entry name" value="REVERSE TRANSCRIPTASE DOMAIN-CONTAINING PROTEIN"/>
    <property type="match status" value="1"/>
</dbReference>
<dbReference type="Gene3D" id="2.40.70.10">
    <property type="entry name" value="Acid Proteases"/>
    <property type="match status" value="1"/>
</dbReference>
<evidence type="ECO:0000259" key="3">
    <source>
        <dbReference type="Pfam" id="PF17919"/>
    </source>
</evidence>
<feature type="compositionally biased region" description="Low complexity" evidence="1">
    <location>
        <begin position="292"/>
        <end position="305"/>
    </location>
</feature>
<evidence type="ECO:0000313" key="5">
    <source>
        <dbReference type="EMBL" id="CAB81130.1"/>
    </source>
</evidence>
<dbReference type="Gene3D" id="3.10.10.10">
    <property type="entry name" value="HIV Type 1 Reverse Transcriptase, subunit A, domain 1"/>
    <property type="match status" value="1"/>
</dbReference>
<dbReference type="Pfam" id="PF00078">
    <property type="entry name" value="RVT_1"/>
    <property type="match status" value="1"/>
</dbReference>
<dbReference type="InterPro" id="IPR041577">
    <property type="entry name" value="RT_RNaseH_2"/>
</dbReference>
<dbReference type="Gene3D" id="3.30.70.270">
    <property type="match status" value="2"/>
</dbReference>
<accession>Q7FZN6</accession>
<dbReference type="SUPFAM" id="SSF56672">
    <property type="entry name" value="DNA/RNA polymerases"/>
    <property type="match status" value="1"/>
</dbReference>
<reference evidence="4" key="4">
    <citation type="submission" date="1999-08" db="EMBL/GenBank/DDBJ databases">
        <authorList>
            <person name="Waterston R."/>
        </authorList>
    </citation>
    <scope>NUCLEOTIDE SEQUENCE</scope>
</reference>
<reference evidence="4" key="3">
    <citation type="submission" date="1999-06" db="EMBL/GenBank/DDBJ databases">
        <title>The sequence of A. thaliana T14A16.</title>
        <authorList>
            <person name="Drone K."/>
            <person name="Stoneking T."/>
            <person name="Merry B."/>
        </authorList>
    </citation>
    <scope>NUCLEOTIDE SEQUENCE</scope>
</reference>
<organism evidence="4">
    <name type="scientific">Arabidopsis thaliana</name>
    <name type="common">Mouse-ear cress</name>
    <dbReference type="NCBI Taxonomy" id="3702"/>
    <lineage>
        <taxon>Eukaryota</taxon>
        <taxon>Viridiplantae</taxon>
        <taxon>Streptophyta</taxon>
        <taxon>Embryophyta</taxon>
        <taxon>Tracheophyta</taxon>
        <taxon>Spermatophyta</taxon>
        <taxon>Magnoliopsida</taxon>
        <taxon>eudicotyledons</taxon>
        <taxon>Gunneridae</taxon>
        <taxon>Pentapetalae</taxon>
        <taxon>rosids</taxon>
        <taxon>malvids</taxon>
        <taxon>Brassicales</taxon>
        <taxon>Brassicaceae</taxon>
        <taxon>Camelineae</taxon>
        <taxon>Arabidopsis</taxon>
    </lineage>
</organism>
<dbReference type="PANTHER" id="PTHR24559">
    <property type="entry name" value="TRANSPOSON TY3-I GAG-POL POLYPROTEIN"/>
    <property type="match status" value="1"/>
</dbReference>
<dbReference type="Pfam" id="PF17919">
    <property type="entry name" value="RT_RNaseH_2"/>
    <property type="match status" value="1"/>
</dbReference>
<protein>
    <submittedName>
        <fullName evidence="5">AT4g07600 protein</fullName>
    </submittedName>
    <submittedName>
        <fullName evidence="4">T14A16.2 protein</fullName>
    </submittedName>
</protein>
<dbReference type="FunFam" id="3.30.70.270:FF:000020">
    <property type="entry name" value="Transposon Tf2-6 polyprotein-like Protein"/>
    <property type="match status" value="1"/>
</dbReference>
<dbReference type="EMBL" id="AL161506">
    <property type="protein sequence ID" value="CAB81130.1"/>
    <property type="molecule type" value="Genomic_DNA"/>
</dbReference>
<dbReference type="AlphaFoldDB" id="Q7FZN6"/>
<reference key="1">
    <citation type="journal article" date="1999" name="Nature">
        <title>Sequence and analysis of chromosome 4 of the plant Arabidopsis thaliana.</title>
        <authorList>
            <consortium name="EU"/>
            <consortium name="CSHL and WU Arabidopsis Sequencing Project"/>
            <person name="Mayer K."/>
            <person name="Schuller C."/>
            <person name="Wambutt R."/>
            <person name="Murphy G."/>
            <person name="Volckaert G."/>
            <person name="Pohl T."/>
            <person name="Dusterhoft A."/>
            <person name="Stiekema W."/>
            <person name="Entian K.D."/>
            <person name="Terryn N."/>
            <person name="Harris B."/>
            <person name="Ansorge W."/>
            <person name="Brandt P."/>
            <person name="Grivell L."/>
            <person name="Rieger M."/>
            <person name="Weichselgartner M."/>
            <person name="de Simone V."/>
            <person name="Obermaier B."/>
            <person name="Mache R."/>
            <person name="Muller M."/>
            <person name="Kreis M."/>
            <person name="Delseny M."/>
            <person name="Puigdomenech P."/>
            <person name="Watson M."/>
            <person name="Schmidtheini T."/>
            <person name="Reichert B."/>
            <person name="Portatelle D."/>
            <person name="Perez-Alonso M."/>
            <person name="Boutry M."/>
            <person name="Bancroft I."/>
            <person name="Vos P."/>
            <person name="Hoheisel J."/>
            <person name="Zimmermann W."/>
            <person name="Wedler H."/>
            <person name="Ridley P."/>
            <person name="Langham S.A."/>
            <person name="McCullagh B."/>
            <person name="Bilham L."/>
            <person name="Robben J."/>
            <person name="Van der Schueren J."/>
            <person name="Grymonprez B."/>
            <person name="Chuang Y.J."/>
            <person name="Vandenbussche F."/>
            <person name="Braeken M."/>
            <person name="Weltjens I."/>
            <person name="Voet M."/>
            <person name="Bastiaens I."/>
            <person name="Aert R."/>
            <person name="Defoor E."/>
            <person name="Weitzenegger T."/>
            <person name="Bothe G."/>
            <person name="Ramsperger U."/>
            <person name="Hilbert H."/>
            <person name="Braun M."/>
            <person name="Holzer E."/>
            <person name="Brandt A."/>
            <person name="Peters S."/>
            <person name="van Staveren M."/>
            <person name="Dirske W."/>
            <person name="Mooijman P."/>
            <person name="Klein Lankhorst R."/>
            <person name="Rose M."/>
            <person name="Hauf J."/>
            <person name="Kotter P."/>
            <person name="Berneiser S."/>
            <person name="Hempel S."/>
            <person name="Feldpausch M."/>
            <person name="Lamberth S."/>
            <person name="Van den Daele H."/>
            <person name="De Keyser A."/>
            <person name="Buysshaert C."/>
            <person name="Gielen J."/>
            <person name="Villarroel R."/>
            <person name="De Clercq R."/>
            <person name="Van Montagu M."/>
            <person name="Rogers J."/>
            <person name="Cronin A."/>
            <person name="Quail M."/>
            <person name="Bray-Allen S."/>
            <person name="Clark L."/>
            <person name="Doggett J."/>
            <person name="Hall S."/>
            <person name="Kay M."/>
            <person name="Lennard N."/>
            <person name="McLay K."/>
            <person name="Mayes R."/>
            <person name="Pettett A."/>
            <person name="Rajandream M.A."/>
            <person name="Lyne M."/>
            <person name="Benes V."/>
            <person name="Rechmann S."/>
            <person name="Borkova D."/>
            <person name="Blocker H."/>
            <person name="Scharfe M."/>
            <person name="Grimm M."/>
            <person name="Lohnert T.H."/>
            <person name="Dose S."/>
            <person name="de Haan M."/>
            <person name="Maarse A."/>
            <person name="Schafer M."/>
            <person name="Muller-Auer S."/>
            <person name="Gabel C."/>
            <person name="Fuchs M."/>
            <person name="Fartmann B."/>
            <person name="Granderath K."/>
            <person name="Dauner D."/>
            <person name="Herzl A."/>
            <person name="Neumann S."/>
            <person name="Argiriou A."/>
            <person name="Vitale D."/>
            <person name="Liguori R."/>
            <person name="Piravandi E."/>
            <person name="Massenet O."/>
            <person name="Quigley F."/>
            <person name="Clabauld G."/>
            <person name="Mundlein A."/>
            <person name="Felber R."/>
            <person name="Schnabl S."/>
            <person name="Hiller R."/>
            <person name="Schmidt W."/>
            <person name="Lecharny A."/>
            <person name="Aubourg S."/>
            <person name="Chefdor F."/>
            <person name="Cooke R."/>
            <person name="Berger C."/>
            <person name="Montfort A."/>
            <person name="Casacuberta E."/>
            <person name="Gibbons T."/>
            <person name="Weber N."/>
            <person name="Vandenbol M."/>
            <person name="Bargues M."/>
            <person name="Terol J."/>
            <person name="Torres A."/>
            <person name="Perez-Perez A."/>
            <person name="Purnelle B."/>
            <person name="Bent E."/>
            <person name="Johnson S."/>
            <person name="Tacon D."/>
            <person name="Jesse T."/>
            <person name="Heijnen L."/>
            <person name="Schwarz S."/>
            <person name="Scholler P."/>
            <person name="Heber S."/>
            <person name="Francs P."/>
            <person name="Bielke C."/>
            <person name="Frishman D."/>
            <person name="Haase D."/>
            <person name="Lemcke K."/>
            <person name="Mewes H.W."/>
            <person name="Stocker S."/>
            <person name="Zaccaria P."/>
            <person name="Bevan M."/>
            <person name="Wilson R.K."/>
            <person name="de la Bastide M."/>
            <person name="Habermann K."/>
            <person name="Parnell L."/>
            <person name="Dedhia N."/>
            <person name="Gnoj L."/>
            <person name="Schutz K."/>
            <person name="Huang E."/>
            <person name="Spiegel L."/>
            <person name="Sehkon M."/>
            <person name="Murray J."/>
            <person name="Sheet P."/>
            <person name="Cordes M."/>
            <person name="Abu-Threideh J."/>
            <person name="Stoneking T."/>
            <person name="Kalicki J."/>
            <person name="Graves T."/>
            <person name="Harmon G."/>
            <person name="Edwards J."/>
            <person name="Latreille P."/>
            <person name="Courtney L."/>
            <person name="Cloud J."/>
            <person name="Abbott A."/>
            <person name="Scott K."/>
            <person name="Johnson D."/>
            <person name="Minx P."/>
            <person name="Bentley D."/>
            <person name="Fulton B."/>
            <person name="Miller N."/>
            <person name="Greco T."/>
            <person name="Kemp K."/>
            <person name="Kramer J."/>
            <person name="Fulton L."/>
            <person name="Mardis E."/>
            <person name="Dante M."/>
            <person name="Pepin K."/>
            <person name="Hillier L."/>
            <person name="Nelson J."/>
            <person name="Spieth J."/>
            <person name="Ryan E."/>
            <person name="Andrews S."/>
            <person name="Geisel C."/>
            <person name="Layman D."/>
            <person name="Du H."/>
            <person name="Ali J."/>
            <person name="Berghoff A."/>
            <person name="Jones K."/>
            <person name="Drone K."/>
            <person name="Cotton M."/>
            <person name="Joshu C."/>
            <person name="Antonoiu B."/>
            <person name="Zidanic M."/>
            <person name="Strong C."/>
            <person name="Sun H."/>
            <person name="Lamar B."/>
            <person name="Yordan C."/>
            <person name="Ma P."/>
            <person name="Zhong J."/>
            <person name="Preston R."/>
            <person name="Vil D."/>
            <person name="Shekher M."/>
            <person name="Matero A."/>
            <person name="Shah R."/>
            <person name="Swaby I.K."/>
            <person name="O'Shaughnessy A."/>
            <person name="Rodriguez M."/>
            <person name="Hoffmann J."/>
            <person name="Till S."/>
            <person name="Granat S."/>
            <person name="Shohdy N."/>
            <person name="Hasegawa A."/>
            <person name="Hameed A."/>
            <person name="Lodhi M."/>
            <person name="Johnson A."/>
            <person name="Chen E."/>
            <person name="Marra M."/>
            <person name="Martienssen R."/>
            <person name="McCombie W.R."/>
        </authorList>
    </citation>
    <scope>NUCLEOTIDE SEQUENCE [LARGE SCALE GENOMIC DNA]</scope>
    <source>
        <strain>cv. Columbia</strain>
    </source>
</reference>
<dbReference type="InterPro" id="IPR043502">
    <property type="entry name" value="DNA/RNA_pol_sf"/>
</dbReference>
<evidence type="ECO:0000313" key="4">
    <source>
        <dbReference type="EMBL" id="AAD48069.1"/>
    </source>
</evidence>
<dbReference type="InterPro" id="IPR021109">
    <property type="entry name" value="Peptidase_aspartic_dom_sf"/>
</dbReference>
<reference evidence="5" key="5">
    <citation type="submission" date="2000-03" db="EMBL/GenBank/DDBJ databases">
        <authorList>
            <person name="EU Arabidopsis sequencing project"/>
        </authorList>
    </citation>
    <scope>NUCLEOTIDE SEQUENCE</scope>
</reference>
<dbReference type="InterPro" id="IPR043128">
    <property type="entry name" value="Rev_trsase/Diguanyl_cyclase"/>
</dbReference>
<feature type="region of interest" description="Disordered" evidence="1">
    <location>
        <begin position="283"/>
        <end position="308"/>
    </location>
</feature>
<dbReference type="CDD" id="cd01647">
    <property type="entry name" value="RT_LTR"/>
    <property type="match status" value="1"/>
</dbReference>
<dbReference type="PIR" id="F85074">
    <property type="entry name" value="F85074"/>
</dbReference>
<reference evidence="4" key="2">
    <citation type="submission" date="1999-06" db="EMBL/GenBank/DDBJ databases">
        <title>The A. thaliana Genome Sequencing Project.</title>
        <authorList>
            <person name="WashU"/>
        </authorList>
    </citation>
    <scope>NUCLEOTIDE SEQUENCE</scope>
</reference>
<feature type="domain" description="Reverse transcriptase" evidence="2">
    <location>
        <begin position="345"/>
        <end position="508"/>
    </location>
</feature>
<dbReference type="InterPro" id="IPR053134">
    <property type="entry name" value="RNA-dir_DNA_polymerase"/>
</dbReference>
<dbReference type="CDD" id="cd00303">
    <property type="entry name" value="retropepsin_like"/>
    <property type="match status" value="1"/>
</dbReference>
<name>Q7FZN6_ARATH</name>
<feature type="domain" description="Reverse transcriptase/retrotransposon-derived protein RNase H-like" evidence="3">
    <location>
        <begin position="554"/>
        <end position="630"/>
    </location>
</feature>
<evidence type="ECO:0000259" key="2">
    <source>
        <dbReference type="Pfam" id="PF00078"/>
    </source>
</evidence>
<proteinExistence type="predicted"/>
<evidence type="ECO:0000256" key="1">
    <source>
        <dbReference type="SAM" id="MobiDB-lite"/>
    </source>
</evidence>
<sequence>MFAKNIKEVELRIPLVDALALILDTHKFLKDLIVERIQEVQGMVVLSHECSAIIQKKIVPKKLSDPGSFTLPCFLGTVAFNRCLCDLGALVSPMPLSIAKRLGFTQYKSCNISLILADRSVRISHGLLKNLPIRIGAAEISTDFVILEMDEEPKDPLILRRPFLATAGAMIDVKKGKIDLNLGKDFRMTFDIKDAMKKPNIEGQLFWIEEMDQLADELLEELAQEDHLNSALTKTGQDGFLHLKVLGYQKLLDSHKAMEESKPFEELNGPATKVMVMNEEGSTQVQPAHSRTYSTNHSTSTVSNSGEQIIPTSDDWSKLKAPKVSPVQCIPKKGGITVIKNEKDELIPIRTITGLRMCIDYRNLNAASRNDHFPLPFTDQMLERLANHPYYCFLDGYSGFFQIPIHPNDHEKTTFTCPYGTFAYERMPFGLCNAPATFQRCMTSIFSDIIEEMVEVFMDDFSVYGPSFSSCLLNLGRVLTRCEETNLVLNWEKCHFMVKEGIMLGHKISEKGIEVDKGCFLGHAGFYRRFIKDFSKIARPLTRLLCKETEFEFDEDCPKSFHTIKEALVSAPVVRATNWDYPFEIMCDALDYAVGAVLGQKIDKKLHVIYYASRTLDEAQGRYATTEKEL</sequence>
<dbReference type="EMBL" id="AF160181">
    <property type="protein sequence ID" value="AAD48069.1"/>
    <property type="molecule type" value="Genomic_DNA"/>
</dbReference>
<dbReference type="InterPro" id="IPR000477">
    <property type="entry name" value="RT_dom"/>
</dbReference>